<dbReference type="PANTHER" id="PTHR21028:SF2">
    <property type="entry name" value="CYTH DOMAIN-CONTAINING PROTEIN"/>
    <property type="match status" value="1"/>
</dbReference>
<reference evidence="2" key="2">
    <citation type="journal article" date="2007" name="Science">
        <title>Genome sequence of Aedes aegypti, a major arbovirus vector.</title>
        <authorList>
            <person name="Nene V."/>
            <person name="Wortman J.R."/>
            <person name="Lawson D."/>
            <person name="Haas B."/>
            <person name="Kodira C."/>
            <person name="Tu Z.J."/>
            <person name="Loftus B."/>
            <person name="Xi Z."/>
            <person name="Megy K."/>
            <person name="Grabherr M."/>
            <person name="Ren Q."/>
            <person name="Zdobnov E.M."/>
            <person name="Lobo N.F."/>
            <person name="Campbell K.S."/>
            <person name="Brown S.E."/>
            <person name="Bonaldo M.F."/>
            <person name="Zhu J."/>
            <person name="Sinkins S.P."/>
            <person name="Hogenkamp D.G."/>
            <person name="Amedeo P."/>
            <person name="Arensburger P."/>
            <person name="Atkinson P.W."/>
            <person name="Bidwell S."/>
            <person name="Biedler J."/>
            <person name="Birney E."/>
            <person name="Bruggner R.V."/>
            <person name="Costas J."/>
            <person name="Coy M.R."/>
            <person name="Crabtree J."/>
            <person name="Crawford M."/>
            <person name="Debruyn B."/>
            <person name="Decaprio D."/>
            <person name="Eiglmeier K."/>
            <person name="Eisenstadt E."/>
            <person name="El-Dorry H."/>
            <person name="Gelbart W.M."/>
            <person name="Gomes S.L."/>
            <person name="Hammond M."/>
            <person name="Hannick L.I."/>
            <person name="Hogan J.R."/>
            <person name="Holmes M.H."/>
            <person name="Jaffe D."/>
            <person name="Johnston J.S."/>
            <person name="Kennedy R.C."/>
            <person name="Koo H."/>
            <person name="Kravitz S."/>
            <person name="Kriventseva E.V."/>
            <person name="Kulp D."/>
            <person name="Labutti K."/>
            <person name="Lee E."/>
            <person name="Li S."/>
            <person name="Lovin D.D."/>
            <person name="Mao C."/>
            <person name="Mauceli E."/>
            <person name="Menck C.F."/>
            <person name="Miller J.R."/>
            <person name="Montgomery P."/>
            <person name="Mori A."/>
            <person name="Nascimento A.L."/>
            <person name="Naveira H.F."/>
            <person name="Nusbaum C."/>
            <person name="O'leary S."/>
            <person name="Orvis J."/>
            <person name="Pertea M."/>
            <person name="Quesneville H."/>
            <person name="Reidenbach K.R."/>
            <person name="Rogers Y.H."/>
            <person name="Roth C.W."/>
            <person name="Schneider J.R."/>
            <person name="Schatz M."/>
            <person name="Shumway M."/>
            <person name="Stanke M."/>
            <person name="Stinson E.O."/>
            <person name="Tubio J.M."/>
            <person name="Vanzee J.P."/>
            <person name="Verjovski-Almeida S."/>
            <person name="Werner D."/>
            <person name="White O."/>
            <person name="Wyder S."/>
            <person name="Zeng Q."/>
            <person name="Zhao Q."/>
            <person name="Zhao Y."/>
            <person name="Hill C.A."/>
            <person name="Raikhel A.S."/>
            <person name="Soares M.B."/>
            <person name="Knudson D.L."/>
            <person name="Lee N.H."/>
            <person name="Galagan J."/>
            <person name="Salzberg S.L."/>
            <person name="Paulsen I.T."/>
            <person name="Dimopoulos G."/>
            <person name="Collins F.H."/>
            <person name="Birren B."/>
            <person name="Fraser-Liggett C.M."/>
            <person name="Severson D.W."/>
        </authorList>
    </citation>
    <scope>NUCLEOTIDE SEQUENCE [LARGE SCALE GENOMIC DNA]</scope>
    <source>
        <strain evidence="2">Liverpool</strain>
    </source>
</reference>
<dbReference type="OrthoDB" id="6159137at2759"/>
<proteinExistence type="predicted"/>
<evidence type="ECO:0000313" key="2">
    <source>
        <dbReference type="EMBL" id="EAT36740.1"/>
    </source>
</evidence>
<reference evidence="2" key="1">
    <citation type="submission" date="2005-10" db="EMBL/GenBank/DDBJ databases">
        <authorList>
            <person name="Loftus B.J."/>
            <person name="Nene V.M."/>
            <person name="Hannick L.I."/>
            <person name="Bidwell S."/>
            <person name="Haas B."/>
            <person name="Amedeo P."/>
            <person name="Orvis J."/>
            <person name="Wortman J.R."/>
            <person name="White O.R."/>
            <person name="Salzberg S."/>
            <person name="Shumway M."/>
            <person name="Koo H."/>
            <person name="Zhao Y."/>
            <person name="Holmes M."/>
            <person name="Miller J."/>
            <person name="Schatz M."/>
            <person name="Pop M."/>
            <person name="Pai G."/>
            <person name="Utterback T."/>
            <person name="Rogers Y.-H."/>
            <person name="Kravitz S."/>
            <person name="Fraser C.M."/>
        </authorList>
    </citation>
    <scope>NUCLEOTIDE SEQUENCE</scope>
    <source>
        <strain evidence="2">Liverpool</strain>
    </source>
</reference>
<dbReference type="AlphaFoldDB" id="A0A1S4FSU6"/>
<sequence length="184" mass="20987">MFSEGNPLEATIPSRNIEIKAQIAGPEAFQRKVAIAKQLTGSEGEIIKQHDVFFNAEKGRLKLRYLETKKSELIQYFRPDVGGPKLSTYHKMDLDEPKLMETILAESIGIKGEVKKHRHLFLHGQTRVHLDDVEGLGHFLEFEVVLRPEQSIDEGTKIANDMMKLFEIEEKALIQGAYMDKLLK</sequence>
<dbReference type="GO" id="GO:0016462">
    <property type="term" value="F:pyrophosphatase activity"/>
    <property type="evidence" value="ECO:0007669"/>
    <property type="project" value="UniProtKB-ARBA"/>
</dbReference>
<feature type="domain" description="CYTH" evidence="1">
    <location>
        <begin position="14"/>
        <end position="184"/>
    </location>
</feature>
<dbReference type="Proteomes" id="UP000682892">
    <property type="component" value="Unassembled WGS sequence"/>
</dbReference>
<dbReference type="PANTHER" id="PTHR21028">
    <property type="entry name" value="SI:CH211-156B7.4"/>
    <property type="match status" value="1"/>
</dbReference>
<dbReference type="SUPFAM" id="SSF55154">
    <property type="entry name" value="CYTH-like phosphatases"/>
    <property type="match status" value="1"/>
</dbReference>
<gene>
    <name evidence="2" type="ORF">AaeL_AAEL011200</name>
</gene>
<protein>
    <submittedName>
        <fullName evidence="2">AAEL011200-PA</fullName>
    </submittedName>
</protein>
<reference evidence="2" key="3">
    <citation type="submission" date="2012-09" db="EMBL/GenBank/DDBJ databases">
        <authorList>
            <consortium name="VectorBase"/>
        </authorList>
    </citation>
    <scope>NUCLEOTIDE SEQUENCE</scope>
    <source>
        <strain evidence="2">Liverpool</strain>
    </source>
</reference>
<accession>A0A1S4FSU6</accession>
<evidence type="ECO:0000313" key="3">
    <source>
        <dbReference type="Proteomes" id="UP000682892"/>
    </source>
</evidence>
<dbReference type="OMA" id="TRIHMDE"/>
<dbReference type="InterPro" id="IPR008173">
    <property type="entry name" value="Adenylyl_cyclase_CyaB"/>
</dbReference>
<dbReference type="PROSITE" id="PS51707">
    <property type="entry name" value="CYTH"/>
    <property type="match status" value="1"/>
</dbReference>
<organism evidence="2 3">
    <name type="scientific">Aedes aegypti</name>
    <name type="common">Yellowfever mosquito</name>
    <name type="synonym">Culex aegypti</name>
    <dbReference type="NCBI Taxonomy" id="7159"/>
    <lineage>
        <taxon>Eukaryota</taxon>
        <taxon>Metazoa</taxon>
        <taxon>Ecdysozoa</taxon>
        <taxon>Arthropoda</taxon>
        <taxon>Hexapoda</taxon>
        <taxon>Insecta</taxon>
        <taxon>Pterygota</taxon>
        <taxon>Neoptera</taxon>
        <taxon>Endopterygota</taxon>
        <taxon>Diptera</taxon>
        <taxon>Nematocera</taxon>
        <taxon>Culicoidea</taxon>
        <taxon>Culicidae</taxon>
        <taxon>Culicinae</taxon>
        <taxon>Aedini</taxon>
        <taxon>Aedes</taxon>
        <taxon>Stegomyia</taxon>
    </lineage>
</organism>
<dbReference type="InterPro" id="IPR023577">
    <property type="entry name" value="CYTH_domain"/>
</dbReference>
<dbReference type="SMART" id="SM01118">
    <property type="entry name" value="CYTH"/>
    <property type="match status" value="1"/>
</dbReference>
<dbReference type="HOGENOM" id="CLU_126397_0_0_1"/>
<dbReference type="KEGG" id="aag:5574528"/>
<dbReference type="Pfam" id="PF01928">
    <property type="entry name" value="CYTH"/>
    <property type="match status" value="1"/>
</dbReference>
<dbReference type="Gene3D" id="2.40.320.10">
    <property type="entry name" value="Hypothetical Protein Pfu-838710-001"/>
    <property type="match status" value="1"/>
</dbReference>
<evidence type="ECO:0000259" key="1">
    <source>
        <dbReference type="PROSITE" id="PS51707"/>
    </source>
</evidence>
<dbReference type="InterPro" id="IPR033469">
    <property type="entry name" value="CYTH-like_dom_sf"/>
</dbReference>
<dbReference type="EMBL" id="CH477736">
    <property type="protein sequence ID" value="EAT36740.1"/>
    <property type="molecule type" value="Genomic_DNA"/>
</dbReference>
<name>A0A1S4FSU6_AEDAE</name>
<dbReference type="CDD" id="cd07890">
    <property type="entry name" value="CYTH-like_AC_IV-like"/>
    <property type="match status" value="1"/>
</dbReference>